<dbReference type="SUPFAM" id="SSF57701">
    <property type="entry name" value="Zn2/Cys6 DNA-binding domain"/>
    <property type="match status" value="1"/>
</dbReference>
<evidence type="ECO:0000256" key="2">
    <source>
        <dbReference type="ARBA" id="ARBA00023242"/>
    </source>
</evidence>
<dbReference type="AlphaFoldDB" id="A0AAW0Z440"/>
<sequence>MSSEYTPFKKRRITRACDRCHRGGIRCSVGTVPLVCGPCSAFGSECTYDRPMKRRGPPARSRRSDSDLVKSKSEPSPVFDDHEGWTYQDIASHEHIEALVRDYYTIAYPILPYFHWPTFTSKIRDRLYTQDPALHAVTMAVCAITSARVRDGARPCPFEPDHQSSSSSSKLDPPPTSETFYRASIASFPTDITRALDINFKRMKLLSCLLCVQYGDLASANGHIGDYLTICAVDGSFNESRWPPGLNEIEVQERRRLFWSGYQIEVYIATTWNGIVRHREAQSTVLYPAEVHCDEDITPEGILPPSQHHQSLSFLRGFNFVNDLYRILEHAVSDLRTRNQAFDKGNPIAALYSRNNFSRSNPAGGPSPDEVLGLVEKLYEALPKEFRGTKEPTGDMEQDRFGHQAANIIITLQTVKMVMAGMAEWSVEQRCTIAGELLDALSTVPALYIRASGATMIHHLAGVGHLLASIISSPISPSAYVHVRTVLLNMADLLATLEPQLKAAGAAPSIRKHVERIDRYMLSATEASVARGSSVNARGLNFAVSQAPNAYSFSASPPSLSSQMSNLVTSTSPSNSQIQVTTGYSDQPAAVMKSEYPVVPLDRPQGNSVESLTIAQLPDDVDTLSGRQNPNSYLMSVGDGQHQQAWTNDSNQYQLQLPDNLWADWPFIYGEYGSQEGAFEFLAPGTMGGGGGNASGAGTVPWQEPE</sequence>
<gene>
    <name evidence="5" type="ORF">IAR55_000813</name>
</gene>
<dbReference type="RefSeq" id="XP_066805147.1">
    <property type="nucleotide sequence ID" value="XM_066943946.1"/>
</dbReference>
<dbReference type="PROSITE" id="PS50048">
    <property type="entry name" value="ZN2_CY6_FUNGAL_2"/>
    <property type="match status" value="1"/>
</dbReference>
<evidence type="ECO:0000313" key="6">
    <source>
        <dbReference type="Proteomes" id="UP001388673"/>
    </source>
</evidence>
<feature type="region of interest" description="Disordered" evidence="3">
    <location>
        <begin position="154"/>
        <end position="176"/>
    </location>
</feature>
<dbReference type="CDD" id="cd12148">
    <property type="entry name" value="fungal_TF_MHR"/>
    <property type="match status" value="1"/>
</dbReference>
<feature type="compositionally biased region" description="Basic residues" evidence="3">
    <location>
        <begin position="52"/>
        <end position="61"/>
    </location>
</feature>
<dbReference type="Gene3D" id="4.10.240.10">
    <property type="entry name" value="Zn(2)-C6 fungal-type DNA-binding domain"/>
    <property type="match status" value="1"/>
</dbReference>
<dbReference type="GeneID" id="92178072"/>
<dbReference type="Proteomes" id="UP001388673">
    <property type="component" value="Unassembled WGS sequence"/>
</dbReference>
<dbReference type="PANTHER" id="PTHR46910:SF18">
    <property type="entry name" value="ZN(II)2CYS6 TRANSCRIPTION FACTOR (EUROFUNG)"/>
    <property type="match status" value="1"/>
</dbReference>
<dbReference type="PANTHER" id="PTHR46910">
    <property type="entry name" value="TRANSCRIPTION FACTOR PDR1"/>
    <property type="match status" value="1"/>
</dbReference>
<evidence type="ECO:0000313" key="5">
    <source>
        <dbReference type="EMBL" id="KAK8865668.1"/>
    </source>
</evidence>
<comment type="caution">
    <text evidence="5">The sequence shown here is derived from an EMBL/GenBank/DDBJ whole genome shotgun (WGS) entry which is preliminary data.</text>
</comment>
<reference evidence="5 6" key="1">
    <citation type="journal article" date="2024" name="bioRxiv">
        <title>Comparative genomics of Cryptococcus and Kwoniella reveals pathogenesis evolution and contrasting karyotype dynamics via intercentromeric recombination or chromosome fusion.</title>
        <authorList>
            <person name="Coelho M.A."/>
            <person name="David-Palma M."/>
            <person name="Shea T."/>
            <person name="Bowers K."/>
            <person name="McGinley-Smith S."/>
            <person name="Mohammad A.W."/>
            <person name="Gnirke A."/>
            <person name="Yurkov A.M."/>
            <person name="Nowrousian M."/>
            <person name="Sun S."/>
            <person name="Cuomo C.A."/>
            <person name="Heitman J."/>
        </authorList>
    </citation>
    <scope>NUCLEOTIDE SEQUENCE [LARGE SCALE GENOMIC DNA]</scope>
    <source>
        <strain evidence="5 6">CBS 13917</strain>
    </source>
</reference>
<feature type="compositionally biased region" description="Basic and acidic residues" evidence="3">
    <location>
        <begin position="62"/>
        <end position="77"/>
    </location>
</feature>
<dbReference type="GO" id="GO:0006351">
    <property type="term" value="P:DNA-templated transcription"/>
    <property type="evidence" value="ECO:0007669"/>
    <property type="project" value="InterPro"/>
</dbReference>
<dbReference type="GO" id="GO:0000981">
    <property type="term" value="F:DNA-binding transcription factor activity, RNA polymerase II-specific"/>
    <property type="evidence" value="ECO:0007669"/>
    <property type="project" value="InterPro"/>
</dbReference>
<dbReference type="InterPro" id="IPR001138">
    <property type="entry name" value="Zn2Cys6_DnaBD"/>
</dbReference>
<name>A0AAW0Z440_9TREE</name>
<dbReference type="InterPro" id="IPR036864">
    <property type="entry name" value="Zn2-C6_fun-type_DNA-bd_sf"/>
</dbReference>
<dbReference type="CDD" id="cd00067">
    <property type="entry name" value="GAL4"/>
    <property type="match status" value="1"/>
</dbReference>
<dbReference type="KEGG" id="kne:92178072"/>
<feature type="region of interest" description="Disordered" evidence="3">
    <location>
        <begin position="50"/>
        <end position="77"/>
    </location>
</feature>
<keyword evidence="1" id="KW-0479">Metal-binding</keyword>
<dbReference type="InterPro" id="IPR050987">
    <property type="entry name" value="AtrR-like"/>
</dbReference>
<dbReference type="Pfam" id="PF00172">
    <property type="entry name" value="Zn_clus"/>
    <property type="match status" value="1"/>
</dbReference>
<protein>
    <recommendedName>
        <fullName evidence="4">Zn(2)-C6 fungal-type domain-containing protein</fullName>
    </recommendedName>
</protein>
<accession>A0AAW0Z440</accession>
<organism evidence="5 6">
    <name type="scientific">Kwoniella newhampshirensis</name>
    <dbReference type="NCBI Taxonomy" id="1651941"/>
    <lineage>
        <taxon>Eukaryota</taxon>
        <taxon>Fungi</taxon>
        <taxon>Dikarya</taxon>
        <taxon>Basidiomycota</taxon>
        <taxon>Agaricomycotina</taxon>
        <taxon>Tremellomycetes</taxon>
        <taxon>Tremellales</taxon>
        <taxon>Cryptococcaceae</taxon>
        <taxon>Kwoniella</taxon>
    </lineage>
</organism>
<dbReference type="SMART" id="SM00066">
    <property type="entry name" value="GAL4"/>
    <property type="match status" value="1"/>
</dbReference>
<dbReference type="GO" id="GO:0008270">
    <property type="term" value="F:zinc ion binding"/>
    <property type="evidence" value="ECO:0007669"/>
    <property type="project" value="InterPro"/>
</dbReference>
<keyword evidence="6" id="KW-1185">Reference proteome</keyword>
<evidence type="ECO:0000256" key="1">
    <source>
        <dbReference type="ARBA" id="ARBA00022723"/>
    </source>
</evidence>
<proteinExistence type="predicted"/>
<dbReference type="GO" id="GO:0003677">
    <property type="term" value="F:DNA binding"/>
    <property type="evidence" value="ECO:0007669"/>
    <property type="project" value="InterPro"/>
</dbReference>
<dbReference type="InterPro" id="IPR007219">
    <property type="entry name" value="XnlR_reg_dom"/>
</dbReference>
<evidence type="ECO:0000256" key="3">
    <source>
        <dbReference type="SAM" id="MobiDB-lite"/>
    </source>
</evidence>
<dbReference type="Pfam" id="PF04082">
    <property type="entry name" value="Fungal_trans"/>
    <property type="match status" value="1"/>
</dbReference>
<feature type="domain" description="Zn(2)-C6 fungal-type" evidence="4">
    <location>
        <begin position="16"/>
        <end position="48"/>
    </location>
</feature>
<dbReference type="EMBL" id="JBCAWK010000002">
    <property type="protein sequence ID" value="KAK8865668.1"/>
    <property type="molecule type" value="Genomic_DNA"/>
</dbReference>
<evidence type="ECO:0000259" key="4">
    <source>
        <dbReference type="PROSITE" id="PS50048"/>
    </source>
</evidence>
<keyword evidence="2" id="KW-0539">Nucleus</keyword>